<dbReference type="InterPro" id="IPR007110">
    <property type="entry name" value="Ig-like_dom"/>
</dbReference>
<organism evidence="4 5">
    <name type="scientific">Mytilus coruscus</name>
    <name type="common">Sea mussel</name>
    <dbReference type="NCBI Taxonomy" id="42192"/>
    <lineage>
        <taxon>Eukaryota</taxon>
        <taxon>Metazoa</taxon>
        <taxon>Spiralia</taxon>
        <taxon>Lophotrochozoa</taxon>
        <taxon>Mollusca</taxon>
        <taxon>Bivalvia</taxon>
        <taxon>Autobranchia</taxon>
        <taxon>Pteriomorphia</taxon>
        <taxon>Mytilida</taxon>
        <taxon>Mytiloidea</taxon>
        <taxon>Mytilidae</taxon>
        <taxon>Mytilinae</taxon>
        <taxon>Mytilus</taxon>
    </lineage>
</organism>
<dbReference type="InterPro" id="IPR036179">
    <property type="entry name" value="Ig-like_dom_sf"/>
</dbReference>
<evidence type="ECO:0000256" key="2">
    <source>
        <dbReference type="SAM" id="SignalP"/>
    </source>
</evidence>
<dbReference type="PANTHER" id="PTHR45889:SF8">
    <property type="entry name" value="IG-LIKE DOMAIN-CONTAINING PROTEIN"/>
    <property type="match status" value="1"/>
</dbReference>
<evidence type="ECO:0000313" key="5">
    <source>
        <dbReference type="Proteomes" id="UP000507470"/>
    </source>
</evidence>
<evidence type="ECO:0000256" key="1">
    <source>
        <dbReference type="ARBA" id="ARBA00023157"/>
    </source>
</evidence>
<name>A0A6J8CFK2_MYTCO</name>
<dbReference type="AlphaFoldDB" id="A0A6J8CFK2"/>
<keyword evidence="1" id="KW-1015">Disulfide bond</keyword>
<reference evidence="4 5" key="1">
    <citation type="submission" date="2020-06" db="EMBL/GenBank/DDBJ databases">
        <authorList>
            <person name="Li R."/>
            <person name="Bekaert M."/>
        </authorList>
    </citation>
    <scope>NUCLEOTIDE SEQUENCE [LARGE SCALE GENOMIC DNA]</scope>
    <source>
        <strain evidence="5">wild</strain>
    </source>
</reference>
<dbReference type="PANTHER" id="PTHR45889">
    <property type="entry name" value="IG-LIKE DOMAIN-CONTAINING PROTEIN"/>
    <property type="match status" value="1"/>
</dbReference>
<dbReference type="Pfam" id="PF08205">
    <property type="entry name" value="C2-set_2"/>
    <property type="match status" value="1"/>
</dbReference>
<proteinExistence type="predicted"/>
<dbReference type="SUPFAM" id="SSF48726">
    <property type="entry name" value="Immunoglobulin"/>
    <property type="match status" value="1"/>
</dbReference>
<feature type="chain" id="PRO_5026991107" description="Ig-like domain-containing protein" evidence="2">
    <location>
        <begin position="21"/>
        <end position="362"/>
    </location>
</feature>
<feature type="signal peptide" evidence="2">
    <location>
        <begin position="1"/>
        <end position="20"/>
    </location>
</feature>
<dbReference type="Proteomes" id="UP000507470">
    <property type="component" value="Unassembled WGS sequence"/>
</dbReference>
<keyword evidence="2" id="KW-0732">Signal</keyword>
<dbReference type="InterPro" id="IPR013783">
    <property type="entry name" value="Ig-like_fold"/>
</dbReference>
<gene>
    <name evidence="4" type="ORF">MCOR_28822</name>
</gene>
<feature type="domain" description="Ig-like" evidence="3">
    <location>
        <begin position="276"/>
        <end position="351"/>
    </location>
</feature>
<dbReference type="OrthoDB" id="6158624at2759"/>
<protein>
    <recommendedName>
        <fullName evidence="3">Ig-like domain-containing protein</fullName>
    </recommendedName>
</protein>
<dbReference type="PROSITE" id="PS50835">
    <property type="entry name" value="IG_LIKE"/>
    <property type="match status" value="2"/>
</dbReference>
<dbReference type="InterPro" id="IPR013162">
    <property type="entry name" value="CD80_C2-set"/>
</dbReference>
<accession>A0A6J8CFK2</accession>
<feature type="domain" description="Ig-like" evidence="3">
    <location>
        <begin position="153"/>
        <end position="244"/>
    </location>
</feature>
<dbReference type="CDD" id="cd00096">
    <property type="entry name" value="Ig"/>
    <property type="match status" value="1"/>
</dbReference>
<sequence length="362" mass="39447">MSAKNIHVVIVLFSLIGIETINVQIQGTPSDGILGQTSLQLRCSYTTVTGEYVTGVTIQVKINGQFKNIATFYTPSVPFNASLTTDGNYLTNRVTLTNPTTYMTDSAVIQFSQVACADENEYMCQVAYAGSDGSTSASSGVANINIKGNPKQPDSVPSYVPSTGIEEGNNVVFTCTGNVGKPQGRFKWVRYRRNTNGDTLQETPYESETTTAVQMTGTCTFNGSSQLKLKMEQLDNNAVVRCQVIYQDVPQGSLYRQTDGINVYYSVRNVQVTKSPIIPTFTEGAGPIILTTCTSDGNPAVTNTGYTWYKEFNTSVPLWTGPTFVINNVVVNKTDNYICVAQNSFNGQTFNMINSIHIQIGK</sequence>
<evidence type="ECO:0000259" key="3">
    <source>
        <dbReference type="PROSITE" id="PS50835"/>
    </source>
</evidence>
<evidence type="ECO:0000313" key="4">
    <source>
        <dbReference type="EMBL" id="CAC5394019.1"/>
    </source>
</evidence>
<dbReference type="Gene3D" id="2.60.40.10">
    <property type="entry name" value="Immunoglobulins"/>
    <property type="match status" value="3"/>
</dbReference>
<dbReference type="EMBL" id="CACVKT020005247">
    <property type="protein sequence ID" value="CAC5394019.1"/>
    <property type="molecule type" value="Genomic_DNA"/>
</dbReference>
<keyword evidence="5" id="KW-1185">Reference proteome</keyword>